<proteinExistence type="predicted"/>
<dbReference type="InterPro" id="IPR032286">
    <property type="entry name" value="DUF4837"/>
</dbReference>
<feature type="chain" id="PRO_5015701309" evidence="1">
    <location>
        <begin position="23"/>
        <end position="324"/>
    </location>
</feature>
<dbReference type="AlphaFoldDB" id="A0A2S0HVF3"/>
<accession>A0A2S0HVF3</accession>
<dbReference type="PROSITE" id="PS51257">
    <property type="entry name" value="PROKAR_LIPOPROTEIN"/>
    <property type="match status" value="1"/>
</dbReference>
<dbReference type="Proteomes" id="UP000238442">
    <property type="component" value="Chromosome"/>
</dbReference>
<keyword evidence="1" id="KW-0732">Signal</keyword>
<keyword evidence="3" id="KW-1185">Reference proteome</keyword>
<organism evidence="2 3">
    <name type="scientific">Pukyongia salina</name>
    <dbReference type="NCBI Taxonomy" id="2094025"/>
    <lineage>
        <taxon>Bacteria</taxon>
        <taxon>Pseudomonadati</taxon>
        <taxon>Bacteroidota</taxon>
        <taxon>Flavobacteriia</taxon>
        <taxon>Flavobacteriales</taxon>
        <taxon>Flavobacteriaceae</taxon>
        <taxon>Pukyongia</taxon>
    </lineage>
</organism>
<evidence type="ECO:0000256" key="1">
    <source>
        <dbReference type="SAM" id="SignalP"/>
    </source>
</evidence>
<dbReference type="OrthoDB" id="1115230at2"/>
<gene>
    <name evidence="2" type="ORF">C5O00_05280</name>
</gene>
<dbReference type="KEGG" id="aue:C5O00_05280"/>
<dbReference type="Pfam" id="PF16125">
    <property type="entry name" value="DUF4837"/>
    <property type="match status" value="1"/>
</dbReference>
<name>A0A2S0HVF3_9FLAO</name>
<dbReference type="RefSeq" id="WP_105215571.1">
    <property type="nucleotide sequence ID" value="NZ_CP027062.1"/>
</dbReference>
<sequence>MKILRFALIGLIFALSSCENSANQNGYLLKSLGNINTLQVIIENDLWNGEVGEEIRSYFAAPVDGLPQDEPLFSMNQMPPSTYTDFARKYRTFLHVSIGDSTGVAIKTNPYAKPQTGAFIVGKDAEDIKRLLEKNYQQIITAFKASEIKEKQRRIKISLKKTDSLKKHFGVSLRVPSAYRTALANEDFIWYRKALKSGETNIIVYEVPLGLIRSDSTSVADIIKIRDSIGGDYMPVEEGGRFITEAAYAPYIFKTNIDGHFAYETKGIWEVKTQFMGGPFINYAVRDSVNNRYLIIEGFVYAPATGKRDLQFELEAILRSLKFE</sequence>
<dbReference type="EMBL" id="CP027062">
    <property type="protein sequence ID" value="AVI50610.1"/>
    <property type="molecule type" value="Genomic_DNA"/>
</dbReference>
<evidence type="ECO:0000313" key="3">
    <source>
        <dbReference type="Proteomes" id="UP000238442"/>
    </source>
</evidence>
<evidence type="ECO:0000313" key="2">
    <source>
        <dbReference type="EMBL" id="AVI50610.1"/>
    </source>
</evidence>
<reference evidence="2 3" key="1">
    <citation type="submission" date="2018-02" db="EMBL/GenBank/DDBJ databases">
        <title>Genomic analysis of the strain RR4-38 isolated from a seawater recirculating aquaculture system.</title>
        <authorList>
            <person name="Kim Y.-S."/>
            <person name="Jang Y.H."/>
            <person name="Kim K.-H."/>
        </authorList>
    </citation>
    <scope>NUCLEOTIDE SEQUENCE [LARGE SCALE GENOMIC DNA]</scope>
    <source>
        <strain evidence="2 3">RR4-38</strain>
    </source>
</reference>
<feature type="signal peptide" evidence="1">
    <location>
        <begin position="1"/>
        <end position="22"/>
    </location>
</feature>
<protein>
    <submittedName>
        <fullName evidence="2">DUF4837 domain-containing protein</fullName>
    </submittedName>
</protein>